<keyword evidence="3" id="KW-1185">Reference proteome</keyword>
<evidence type="ECO:0000313" key="3">
    <source>
        <dbReference type="Proteomes" id="UP000295252"/>
    </source>
</evidence>
<dbReference type="InParanoid" id="A0A068TN53"/>
<dbReference type="Proteomes" id="UP000295252">
    <property type="component" value="Chromosome IV"/>
</dbReference>
<dbReference type="Gene3D" id="1.25.10.10">
    <property type="entry name" value="Leucine-rich Repeat Variant"/>
    <property type="match status" value="1"/>
</dbReference>
<gene>
    <name evidence="2" type="ORF">GSCOC_T00013904001</name>
</gene>
<organism evidence="2 3">
    <name type="scientific">Coffea canephora</name>
    <name type="common">Robusta coffee</name>
    <dbReference type="NCBI Taxonomy" id="49390"/>
    <lineage>
        <taxon>Eukaryota</taxon>
        <taxon>Viridiplantae</taxon>
        <taxon>Streptophyta</taxon>
        <taxon>Embryophyta</taxon>
        <taxon>Tracheophyta</taxon>
        <taxon>Spermatophyta</taxon>
        <taxon>Magnoliopsida</taxon>
        <taxon>eudicotyledons</taxon>
        <taxon>Gunneridae</taxon>
        <taxon>Pentapetalae</taxon>
        <taxon>asterids</taxon>
        <taxon>lamiids</taxon>
        <taxon>Gentianales</taxon>
        <taxon>Rubiaceae</taxon>
        <taxon>Ixoroideae</taxon>
        <taxon>Gardenieae complex</taxon>
        <taxon>Bertiereae - Coffeeae clade</taxon>
        <taxon>Coffeeae</taxon>
        <taxon>Coffea</taxon>
    </lineage>
</organism>
<dbReference type="FunCoup" id="A0A068TN53">
    <property type="interactions" value="12"/>
</dbReference>
<dbReference type="PhylomeDB" id="A0A068TN53"/>
<dbReference type="PANTHER" id="PTHR46700">
    <property type="entry name" value="ARM REPEAT SUPERFAMILY PROTEIN"/>
    <property type="match status" value="1"/>
</dbReference>
<name>A0A068TN53_COFCA</name>
<dbReference type="EMBL" id="HG739085">
    <property type="protein sequence ID" value="CDO96778.1"/>
    <property type="molecule type" value="Genomic_DNA"/>
</dbReference>
<dbReference type="STRING" id="49390.A0A068TN53"/>
<dbReference type="AlphaFoldDB" id="A0A068TN53"/>
<reference evidence="3" key="1">
    <citation type="journal article" date="2014" name="Science">
        <title>The coffee genome provides insight into the convergent evolution of caffeine biosynthesis.</title>
        <authorList>
            <person name="Denoeud F."/>
            <person name="Carretero-Paulet L."/>
            <person name="Dereeper A."/>
            <person name="Droc G."/>
            <person name="Guyot R."/>
            <person name="Pietrella M."/>
            <person name="Zheng C."/>
            <person name="Alberti A."/>
            <person name="Anthony F."/>
            <person name="Aprea G."/>
            <person name="Aury J.M."/>
            <person name="Bento P."/>
            <person name="Bernard M."/>
            <person name="Bocs S."/>
            <person name="Campa C."/>
            <person name="Cenci A."/>
            <person name="Combes M.C."/>
            <person name="Crouzillat D."/>
            <person name="Da Silva C."/>
            <person name="Daddiego L."/>
            <person name="De Bellis F."/>
            <person name="Dussert S."/>
            <person name="Garsmeur O."/>
            <person name="Gayraud T."/>
            <person name="Guignon V."/>
            <person name="Jahn K."/>
            <person name="Jamilloux V."/>
            <person name="Joet T."/>
            <person name="Labadie K."/>
            <person name="Lan T."/>
            <person name="Leclercq J."/>
            <person name="Lepelley M."/>
            <person name="Leroy T."/>
            <person name="Li L.T."/>
            <person name="Librado P."/>
            <person name="Lopez L."/>
            <person name="Munoz A."/>
            <person name="Noel B."/>
            <person name="Pallavicini A."/>
            <person name="Perrotta G."/>
            <person name="Poncet V."/>
            <person name="Pot D."/>
            <person name="Priyono X."/>
            <person name="Rigoreau M."/>
            <person name="Rouard M."/>
            <person name="Rozas J."/>
            <person name="Tranchant-Dubreuil C."/>
            <person name="VanBuren R."/>
            <person name="Zhang Q."/>
            <person name="Andrade A.C."/>
            <person name="Argout X."/>
            <person name="Bertrand B."/>
            <person name="de Kochko A."/>
            <person name="Graziosi G."/>
            <person name="Henry R.J."/>
            <person name="Jayarama X."/>
            <person name="Ming R."/>
            <person name="Nagai C."/>
            <person name="Rounsley S."/>
            <person name="Sankoff D."/>
            <person name="Giuliano G."/>
            <person name="Albert V.A."/>
            <person name="Wincker P."/>
            <person name="Lashermes P."/>
        </authorList>
    </citation>
    <scope>NUCLEOTIDE SEQUENCE [LARGE SCALE GENOMIC DNA]</scope>
    <source>
        <strain evidence="3">cv. DH200-94</strain>
    </source>
</reference>
<evidence type="ECO:0000313" key="2">
    <source>
        <dbReference type="EMBL" id="CDO96778.1"/>
    </source>
</evidence>
<protein>
    <recommendedName>
        <fullName evidence="4">Armadillo repeat-containing domain-containing protein</fullName>
    </recommendedName>
</protein>
<sequence length="504" mass="56277">MFEHVWSCFCCVIVIRSKFFSGFRSFCLFSNLCSSKVRHQYLIQNKVDKPHISFTQSHCDSFLLIYHTSPSQKPNMPDQSSTTSWFFTYTKIRFFTKIRRFLLLRTAKKQYKAPDHSEKLRDLSSASKKEGKIEKEGMEKENDQDGWVVLQRSVKGLHFGRWEEKELAAKEIKRIAKEDLKTRKSMGELGIIQPLVAMIESEVLERQRLAVQALIELANGSFTNKLLMVESGILSKLPKKIDLLDESAFQDFAHLLLSLSSLSSIQFPVSSARIIPLVVSILDSCSSIETKISCLGTLYNLSSVLDNAGNLVASGVVNTLLRLSSVGEASEKSLATLGNLVVNSTGRKALESSPMVPENLIEILAWEEKPKCQELSAYVLMILAHQSSVQRQKMAKAGIVSVLLEVALLGSPLAQKRALKLLQWFKDERQKRMGPHSGPQVGRLSIGSPVNKRGVDEGKKFMKNIVKESLYKNMETITRRANGAGNSSGLKALVLSSSSKSLPY</sequence>
<dbReference type="SUPFAM" id="SSF48371">
    <property type="entry name" value="ARM repeat"/>
    <property type="match status" value="1"/>
</dbReference>
<dbReference type="InterPro" id="IPR011989">
    <property type="entry name" value="ARM-like"/>
</dbReference>
<dbReference type="InterPro" id="IPR016024">
    <property type="entry name" value="ARM-type_fold"/>
</dbReference>
<evidence type="ECO:0008006" key="4">
    <source>
        <dbReference type="Google" id="ProtNLM"/>
    </source>
</evidence>
<dbReference type="PANTHER" id="PTHR46700:SF2">
    <property type="entry name" value="ARM REPEAT SUPERFAMILY PROTEIN"/>
    <property type="match status" value="1"/>
</dbReference>
<dbReference type="OMA" id="PRMEACH"/>
<feature type="region of interest" description="Disordered" evidence="1">
    <location>
        <begin position="115"/>
        <end position="138"/>
    </location>
</feature>
<dbReference type="OrthoDB" id="777117at2759"/>
<accession>A0A068TN53</accession>
<proteinExistence type="predicted"/>
<dbReference type="Gramene" id="CDO96778">
    <property type="protein sequence ID" value="CDO96778"/>
    <property type="gene ID" value="GSCOC_T00013904001"/>
</dbReference>
<evidence type="ECO:0000256" key="1">
    <source>
        <dbReference type="SAM" id="MobiDB-lite"/>
    </source>
</evidence>